<protein>
    <recommendedName>
        <fullName evidence="3">Nucleotidyltransferase domain-containing protein</fullName>
    </recommendedName>
</protein>
<proteinExistence type="predicted"/>
<dbReference type="Pfam" id="PF04439">
    <property type="entry name" value="Adenyl_transf"/>
    <property type="match status" value="1"/>
</dbReference>
<gene>
    <name evidence="1" type="ORF">HDA45_003055</name>
</gene>
<dbReference type="RefSeq" id="WP_184895796.1">
    <property type="nucleotide sequence ID" value="NZ_JACHMX010000001.1"/>
</dbReference>
<dbReference type="InterPro" id="IPR007530">
    <property type="entry name" value="Aminoglycoside_adenylylTfrase"/>
</dbReference>
<keyword evidence="2" id="KW-1185">Reference proteome</keyword>
<organism evidence="1 2">
    <name type="scientific">Amycolatopsis umgeniensis</name>
    <dbReference type="NCBI Taxonomy" id="336628"/>
    <lineage>
        <taxon>Bacteria</taxon>
        <taxon>Bacillati</taxon>
        <taxon>Actinomycetota</taxon>
        <taxon>Actinomycetes</taxon>
        <taxon>Pseudonocardiales</taxon>
        <taxon>Pseudonocardiaceae</taxon>
        <taxon>Amycolatopsis</taxon>
    </lineage>
</organism>
<dbReference type="InterPro" id="IPR043519">
    <property type="entry name" value="NT_sf"/>
</dbReference>
<comment type="caution">
    <text evidence="1">The sequence shown here is derived from an EMBL/GenBank/DDBJ whole genome shotgun (WGS) entry which is preliminary data.</text>
</comment>
<reference evidence="1 2" key="1">
    <citation type="submission" date="2020-08" db="EMBL/GenBank/DDBJ databases">
        <title>Sequencing the genomes of 1000 actinobacteria strains.</title>
        <authorList>
            <person name="Klenk H.-P."/>
        </authorList>
    </citation>
    <scope>NUCLEOTIDE SEQUENCE [LARGE SCALE GENOMIC DNA]</scope>
    <source>
        <strain evidence="1 2">DSM 45272</strain>
    </source>
</reference>
<evidence type="ECO:0000313" key="2">
    <source>
        <dbReference type="Proteomes" id="UP000580861"/>
    </source>
</evidence>
<dbReference type="SUPFAM" id="SSF81301">
    <property type="entry name" value="Nucleotidyltransferase"/>
    <property type="match status" value="1"/>
</dbReference>
<dbReference type="Gene3D" id="1.20.120.330">
    <property type="entry name" value="Nucleotidyltransferases domain 2"/>
    <property type="match status" value="1"/>
</dbReference>
<accession>A0A841B3K6</accession>
<evidence type="ECO:0000313" key="1">
    <source>
        <dbReference type="EMBL" id="MBB5852968.1"/>
    </source>
</evidence>
<dbReference type="AlphaFoldDB" id="A0A841B3K6"/>
<dbReference type="EMBL" id="JACHMX010000001">
    <property type="protein sequence ID" value="MBB5852968.1"/>
    <property type="molecule type" value="Genomic_DNA"/>
</dbReference>
<dbReference type="Proteomes" id="UP000580861">
    <property type="component" value="Unassembled WGS sequence"/>
</dbReference>
<name>A0A841B3K6_9PSEU</name>
<dbReference type="Gene3D" id="3.30.460.10">
    <property type="entry name" value="Beta Polymerase, domain 2"/>
    <property type="match status" value="1"/>
</dbReference>
<sequence>MTRVDDLLDTVLAIAREDDFSEIDAISIGGSLGRGEADKYSDIDLFVLVAVSDLHSYATNRLAIFIARLGAYAIRRGPVCVANFGYSCTVVFFDLTVCQLNFNNYLTVSPSPAWSTSHRVLLDRSGYLTELIRKSTDIQCDPLDDYVEAYRYFWIRMLFAARSLRREELWRALRYVAEMRVPMLTILRMQQGCFMPGLTRSPLTRLEHEVGRRSAEDLNFMAPAYGSDSILACLRAASEWFDRSTQMLTYHSRLDITDTVIATSIRTAIDSLGD</sequence>
<dbReference type="CDD" id="cd05403">
    <property type="entry name" value="NT_KNTase_like"/>
    <property type="match status" value="1"/>
</dbReference>
<evidence type="ECO:0008006" key="3">
    <source>
        <dbReference type="Google" id="ProtNLM"/>
    </source>
</evidence>